<protein>
    <submittedName>
        <fullName evidence="1">Uncharacterized protein</fullName>
    </submittedName>
</protein>
<dbReference type="Proteomes" id="UP000037122">
    <property type="component" value="Unassembled WGS sequence"/>
</dbReference>
<evidence type="ECO:0000313" key="1">
    <source>
        <dbReference type="EMBL" id="KND97982.1"/>
    </source>
</evidence>
<comment type="caution">
    <text evidence="1">The sequence shown here is derived from an EMBL/GenBank/DDBJ whole genome shotgun (WGS) entry which is preliminary data.</text>
</comment>
<dbReference type="AlphaFoldDB" id="A0A0L0NUY2"/>
<reference evidence="2" key="1">
    <citation type="journal article" date="2015" name="BMC Genomics">
        <title>Draft genome of a commonly misdiagnosed multidrug resistant pathogen Candida auris.</title>
        <authorList>
            <person name="Chatterjee S."/>
            <person name="Alampalli S.V."/>
            <person name="Nageshan R.K."/>
            <person name="Chettiar S.T."/>
            <person name="Joshi S."/>
            <person name="Tatu U.S."/>
        </authorList>
    </citation>
    <scope>NUCLEOTIDE SEQUENCE [LARGE SCALE GENOMIC DNA]</scope>
    <source>
        <strain evidence="2">6684</strain>
    </source>
</reference>
<dbReference type="EMBL" id="LGST01000037">
    <property type="protein sequence ID" value="KND97982.1"/>
    <property type="molecule type" value="Genomic_DNA"/>
</dbReference>
<accession>A0A0L0NUY2</accession>
<proteinExistence type="predicted"/>
<evidence type="ECO:0000313" key="2">
    <source>
        <dbReference type="Proteomes" id="UP000037122"/>
    </source>
</evidence>
<name>A0A0L0NUY2_CANAR</name>
<dbReference type="VEuPathDB" id="FungiDB:QG37_05214"/>
<organism evidence="1 2">
    <name type="scientific">Candidozyma auris</name>
    <name type="common">Yeast</name>
    <name type="synonym">Candida auris</name>
    <dbReference type="NCBI Taxonomy" id="498019"/>
    <lineage>
        <taxon>Eukaryota</taxon>
        <taxon>Fungi</taxon>
        <taxon>Dikarya</taxon>
        <taxon>Ascomycota</taxon>
        <taxon>Saccharomycotina</taxon>
        <taxon>Pichiomycetes</taxon>
        <taxon>Metschnikowiaceae</taxon>
        <taxon>Candidozyma</taxon>
    </lineage>
</organism>
<gene>
    <name evidence="1" type="ORF">QG37_05214</name>
</gene>
<sequence length="61" mass="6515">MMRVANRFKLERQTEKSVKQIGGTAATAGGRGRVLLHEEATKQARTATKLEGSNGCASRVG</sequence>